<evidence type="ECO:0000313" key="2">
    <source>
        <dbReference type="Proteomes" id="UP000189739"/>
    </source>
</evidence>
<reference evidence="1 2" key="1">
    <citation type="submission" date="2016-07" db="EMBL/GenBank/DDBJ databases">
        <title>Genomic analysis of zinc-resistant bacterium Mucilaginibacter pedocola TBZ30.</title>
        <authorList>
            <person name="Huang J."/>
            <person name="Tang J."/>
        </authorList>
    </citation>
    <scope>NUCLEOTIDE SEQUENCE [LARGE SCALE GENOMIC DNA]</scope>
    <source>
        <strain evidence="1 2">TBZ30</strain>
    </source>
</reference>
<organism evidence="1 2">
    <name type="scientific">Mucilaginibacter pedocola</name>
    <dbReference type="NCBI Taxonomy" id="1792845"/>
    <lineage>
        <taxon>Bacteria</taxon>
        <taxon>Pseudomonadati</taxon>
        <taxon>Bacteroidota</taxon>
        <taxon>Sphingobacteriia</taxon>
        <taxon>Sphingobacteriales</taxon>
        <taxon>Sphingobacteriaceae</taxon>
        <taxon>Mucilaginibacter</taxon>
    </lineage>
</organism>
<keyword evidence="2" id="KW-1185">Reference proteome</keyword>
<gene>
    <name evidence="1" type="ORF">BC343_03415</name>
</gene>
<dbReference type="RefSeq" id="WP_078346307.1">
    <property type="nucleotide sequence ID" value="NZ_MBTF01000001.1"/>
</dbReference>
<name>A0A1S9PME5_9SPHI</name>
<dbReference type="EMBL" id="MBTF01000001">
    <property type="protein sequence ID" value="OOQ62111.1"/>
    <property type="molecule type" value="Genomic_DNA"/>
</dbReference>
<evidence type="ECO:0000313" key="1">
    <source>
        <dbReference type="EMBL" id="OOQ62111.1"/>
    </source>
</evidence>
<sequence length="110" mass="12399">MNSSIDLNLVRGNLEKLSTDRLLDILSFSQDDYNPLAVSAMQDILISRGVSQHEIDVANSGFNDLKSKIKTNQGPQRETKTVKILLWILALIAMSMMKYLTEQFSNILVK</sequence>
<dbReference type="Proteomes" id="UP000189739">
    <property type="component" value="Unassembled WGS sequence"/>
</dbReference>
<comment type="caution">
    <text evidence="1">The sequence shown here is derived from an EMBL/GenBank/DDBJ whole genome shotgun (WGS) entry which is preliminary data.</text>
</comment>
<dbReference type="AlphaFoldDB" id="A0A1S9PME5"/>
<protein>
    <submittedName>
        <fullName evidence="1">Uncharacterized protein</fullName>
    </submittedName>
</protein>
<accession>A0A1S9PME5</accession>
<proteinExistence type="predicted"/>